<dbReference type="Proteomes" id="UP000006230">
    <property type="component" value="Unassembled WGS sequence"/>
</dbReference>
<protein>
    <submittedName>
        <fullName evidence="2">Uncharacterized protein</fullName>
    </submittedName>
</protein>
<evidence type="ECO:0000256" key="1">
    <source>
        <dbReference type="SAM" id="Phobius"/>
    </source>
</evidence>
<proteinExistence type="predicted"/>
<dbReference type="HOGENOM" id="CLU_1474193_0_0_5"/>
<accession>Q0FN26</accession>
<evidence type="ECO:0000313" key="3">
    <source>
        <dbReference type="Proteomes" id="UP000006230"/>
    </source>
</evidence>
<keyword evidence="3" id="KW-1185">Reference proteome</keyword>
<gene>
    <name evidence="2" type="ORF">R2601_22022</name>
</gene>
<evidence type="ECO:0000313" key="2">
    <source>
        <dbReference type="EMBL" id="EAU45616.1"/>
    </source>
</evidence>
<reference evidence="2 3" key="1">
    <citation type="journal article" date="2010" name="J. Bacteriol.">
        <title>Genome sequences of Pelagibaca bermudensis HTCC2601T and Maritimibacter alkaliphilus HTCC2654T, the type strains of two marine Roseobacter genera.</title>
        <authorList>
            <person name="Thrash J.C."/>
            <person name="Cho J.C."/>
            <person name="Ferriera S."/>
            <person name="Johnson J."/>
            <person name="Vergin K.L."/>
            <person name="Giovannoni S.J."/>
        </authorList>
    </citation>
    <scope>NUCLEOTIDE SEQUENCE [LARGE SCALE GENOMIC DNA]</scope>
    <source>
        <strain evidence="3">DSM 26914 / JCM 13377 / KCTC 12554 / HTCC2601</strain>
    </source>
</reference>
<dbReference type="RefSeq" id="WP_007799465.1">
    <property type="nucleotide sequence ID" value="NZ_DS022276.1"/>
</dbReference>
<feature type="transmembrane region" description="Helical" evidence="1">
    <location>
        <begin position="150"/>
        <end position="170"/>
    </location>
</feature>
<sequence>MRNYTFRKMTQQDFKARVSRIDPEFSRHGEVKKSFSSPARPIMSLIMGFGWAYLVISVARNRGHIENSLLQGNLPAEYHDYVFFMLAALLAVSAVMLGIHLFRFLMARRASTDKRNSGGLLAGALAAGALVYTPASVFDAGLGMIDQNSRSLIVAASSTANIDLASIAFVSSNGLN</sequence>
<name>Q0FN26_SALBH</name>
<dbReference type="GeneID" id="92503552"/>
<keyword evidence="1" id="KW-0812">Transmembrane</keyword>
<comment type="caution">
    <text evidence="2">The sequence shown here is derived from an EMBL/GenBank/DDBJ whole genome shotgun (WGS) entry which is preliminary data.</text>
</comment>
<feature type="transmembrane region" description="Helical" evidence="1">
    <location>
        <begin position="81"/>
        <end position="106"/>
    </location>
</feature>
<feature type="transmembrane region" description="Helical" evidence="1">
    <location>
        <begin position="118"/>
        <end position="138"/>
    </location>
</feature>
<feature type="transmembrane region" description="Helical" evidence="1">
    <location>
        <begin position="42"/>
        <end position="61"/>
    </location>
</feature>
<organism evidence="2 3">
    <name type="scientific">Salipiger bermudensis (strain DSM 26914 / JCM 13377 / KCTC 12554 / HTCC2601)</name>
    <name type="common">Pelagibaca bermudensis</name>
    <dbReference type="NCBI Taxonomy" id="314265"/>
    <lineage>
        <taxon>Bacteria</taxon>
        <taxon>Pseudomonadati</taxon>
        <taxon>Pseudomonadota</taxon>
        <taxon>Alphaproteobacteria</taxon>
        <taxon>Rhodobacterales</taxon>
        <taxon>Roseobacteraceae</taxon>
        <taxon>Salipiger</taxon>
    </lineage>
</organism>
<dbReference type="AlphaFoldDB" id="Q0FN26"/>
<keyword evidence="1" id="KW-0472">Membrane</keyword>
<keyword evidence="1" id="KW-1133">Transmembrane helix</keyword>
<dbReference type="EMBL" id="AATQ01000024">
    <property type="protein sequence ID" value="EAU45616.1"/>
    <property type="molecule type" value="Genomic_DNA"/>
</dbReference>
<dbReference type="eggNOG" id="ENOG5032W7J">
    <property type="taxonomic scope" value="Bacteria"/>
</dbReference>